<gene>
    <name evidence="1" type="ORF">LMUP508_01871</name>
</gene>
<evidence type="ECO:0000313" key="1">
    <source>
        <dbReference type="EMBL" id="VTZ93104.1"/>
    </source>
</evidence>
<sequence length="57" mass="6502">MFWIIATGCVLLAVLMPIYWKRHPEIKTTPKGLRIFKAVAWGLAAVMIICALLFEQK</sequence>
<proteinExistence type="predicted"/>
<protein>
    <submittedName>
        <fullName evidence="1">Uncharacterized protein</fullName>
    </submittedName>
</protein>
<evidence type="ECO:0000313" key="2">
    <source>
        <dbReference type="Proteomes" id="UP000365705"/>
    </source>
</evidence>
<dbReference type="Proteomes" id="UP000365705">
    <property type="component" value="Unassembled WGS sequence"/>
</dbReference>
<dbReference type="EMBL" id="CABFNH010000031">
    <property type="protein sequence ID" value="VTZ93104.1"/>
    <property type="molecule type" value="Genomic_DNA"/>
</dbReference>
<dbReference type="RefSeq" id="WP_185910615.1">
    <property type="nucleotide sequence ID" value="NZ_CABFNH010000031.1"/>
</dbReference>
<organism evidence="1 2">
    <name type="scientific">Limosilactobacillus mucosae</name>
    <name type="common">Lactobacillus mucosae</name>
    <dbReference type="NCBI Taxonomy" id="97478"/>
    <lineage>
        <taxon>Bacteria</taxon>
        <taxon>Bacillati</taxon>
        <taxon>Bacillota</taxon>
        <taxon>Bacilli</taxon>
        <taxon>Lactobacillales</taxon>
        <taxon>Lactobacillaceae</taxon>
        <taxon>Limosilactobacillus</taxon>
    </lineage>
</organism>
<dbReference type="AlphaFoldDB" id="A0A508YVM9"/>
<name>A0A508YVM9_LIMMU</name>
<accession>A0A508YVM9</accession>
<reference evidence="1 2" key="1">
    <citation type="submission" date="2019-06" db="EMBL/GenBank/DDBJ databases">
        <authorList>
            <person name="Rodrigo-Torres L."/>
            <person name="Arahal R. D."/>
            <person name="Lucena T."/>
        </authorList>
    </citation>
    <scope>NUCLEOTIDE SEQUENCE [LARGE SCALE GENOMIC DNA]</scope>
    <source>
        <strain evidence="1 2">INIA P508</strain>
    </source>
</reference>